<keyword evidence="6 12" id="KW-0686">Riboflavin biosynthesis</keyword>
<proteinExistence type="inferred from homology"/>
<feature type="binding site" evidence="14">
    <location>
        <position position="179"/>
    </location>
    <ligand>
        <name>NADP(+)</name>
        <dbReference type="ChEBI" id="CHEBI:58349"/>
    </ligand>
</feature>
<dbReference type="GO" id="GO:0008703">
    <property type="term" value="F:5-amino-6-(5-phosphoribosylamino)uracil reductase activity"/>
    <property type="evidence" value="ECO:0007669"/>
    <property type="project" value="UniProtKB-EC"/>
</dbReference>
<dbReference type="Proteomes" id="UP000011686">
    <property type="component" value="Chromosome"/>
</dbReference>
<comment type="catalytic activity">
    <reaction evidence="12">
        <text>5-amino-6-(5-phospho-D-ribitylamino)uracil + NADP(+) = 5-amino-6-(5-phospho-D-ribosylamino)uracil + NADPH + H(+)</text>
        <dbReference type="Rhea" id="RHEA:17845"/>
        <dbReference type="ChEBI" id="CHEBI:15378"/>
        <dbReference type="ChEBI" id="CHEBI:57783"/>
        <dbReference type="ChEBI" id="CHEBI:58349"/>
        <dbReference type="ChEBI" id="CHEBI:58421"/>
        <dbReference type="ChEBI" id="CHEBI:58453"/>
        <dbReference type="EC" id="1.1.1.193"/>
    </reaction>
</comment>
<dbReference type="EMBL" id="CP003804">
    <property type="protein sequence ID" value="AGF47881.1"/>
    <property type="molecule type" value="Genomic_DNA"/>
</dbReference>
<dbReference type="Gene3D" id="3.40.430.10">
    <property type="entry name" value="Dihydrofolate Reductase, subunit A"/>
    <property type="match status" value="1"/>
</dbReference>
<evidence type="ECO:0000256" key="4">
    <source>
        <dbReference type="ARBA" id="ARBA00005259"/>
    </source>
</evidence>
<dbReference type="InterPro" id="IPR024072">
    <property type="entry name" value="DHFR-like_dom_sf"/>
</dbReference>
<keyword evidence="12" id="KW-0378">Hydrolase</keyword>
<evidence type="ECO:0000256" key="11">
    <source>
        <dbReference type="ARBA" id="ARBA00023268"/>
    </source>
</evidence>
<comment type="pathway">
    <text evidence="2 12">Cofactor biosynthesis; riboflavin biosynthesis; 5-amino-6-(D-ribitylamino)uracil from GTP: step 2/4.</text>
</comment>
<evidence type="ECO:0000256" key="14">
    <source>
        <dbReference type="PIRSR" id="PIRSR006769-2"/>
    </source>
</evidence>
<dbReference type="PATRIC" id="fig|1208918.3.peg.581"/>
<dbReference type="KEGG" id="kct:CDEE_0029"/>
<dbReference type="GO" id="GO:0009231">
    <property type="term" value="P:riboflavin biosynthetic process"/>
    <property type="evidence" value="ECO:0007669"/>
    <property type="project" value="UniProtKB-UniPathway"/>
</dbReference>
<evidence type="ECO:0000256" key="7">
    <source>
        <dbReference type="ARBA" id="ARBA00022723"/>
    </source>
</evidence>
<dbReference type="PANTHER" id="PTHR38011">
    <property type="entry name" value="DIHYDROFOLATE REDUCTASE FAMILY PROTEIN (AFU_ORTHOLOGUE AFUA_8G06820)"/>
    <property type="match status" value="1"/>
</dbReference>
<evidence type="ECO:0000313" key="17">
    <source>
        <dbReference type="EMBL" id="AGF47881.1"/>
    </source>
</evidence>
<dbReference type="eggNOG" id="COG1985">
    <property type="taxonomic scope" value="Bacteria"/>
</dbReference>
<evidence type="ECO:0000256" key="13">
    <source>
        <dbReference type="PIRSR" id="PIRSR006769-1"/>
    </source>
</evidence>
<feature type="binding site" evidence="14">
    <location>
        <position position="216"/>
    </location>
    <ligand>
        <name>substrate</name>
    </ligand>
</feature>
<evidence type="ECO:0000256" key="2">
    <source>
        <dbReference type="ARBA" id="ARBA00004882"/>
    </source>
</evidence>
<dbReference type="InterPro" id="IPR016193">
    <property type="entry name" value="Cytidine_deaminase-like"/>
</dbReference>
<feature type="active site" description="Proton donor" evidence="13">
    <location>
        <position position="58"/>
    </location>
</feature>
<keyword evidence="7 12" id="KW-0479">Metal-binding</keyword>
<dbReference type="RefSeq" id="WP_015238699.1">
    <property type="nucleotide sequence ID" value="NC_020283.1"/>
</dbReference>
<dbReference type="SUPFAM" id="SSF53927">
    <property type="entry name" value="Cytidine deaminase-like"/>
    <property type="match status" value="1"/>
</dbReference>
<dbReference type="InterPro" id="IPR004794">
    <property type="entry name" value="Eubact_RibD"/>
</dbReference>
<feature type="binding site" evidence="14">
    <location>
        <position position="193"/>
    </location>
    <ligand>
        <name>substrate</name>
    </ligand>
</feature>
<dbReference type="AlphaFoldDB" id="M1LUV6"/>
<feature type="binding site" evidence="14">
    <location>
        <position position="205"/>
    </location>
    <ligand>
        <name>NADP(+)</name>
        <dbReference type="ChEBI" id="CHEBI:58349"/>
    </ligand>
</feature>
<comment type="similarity">
    <text evidence="4 12">In the N-terminal section; belongs to the cytidine and deoxycytidylate deaminase family.</text>
</comment>
<dbReference type="PANTHER" id="PTHR38011:SF7">
    <property type="entry name" value="2,5-DIAMINO-6-RIBOSYLAMINO-4(3H)-PYRIMIDINONE 5'-PHOSPHATE REDUCTASE"/>
    <property type="match status" value="1"/>
</dbReference>
<comment type="similarity">
    <text evidence="5 12">In the C-terminal section; belongs to the HTP reductase family.</text>
</comment>
<feature type="binding site" evidence="14">
    <location>
        <position position="177"/>
    </location>
    <ligand>
        <name>substrate</name>
    </ligand>
</feature>
<organism evidence="17 18">
    <name type="scientific">Candidatus Kinetoplastidibacterium crithidiae TCC036E</name>
    <dbReference type="NCBI Taxonomy" id="1208918"/>
    <lineage>
        <taxon>Bacteria</taxon>
        <taxon>Pseudomonadati</taxon>
        <taxon>Pseudomonadota</taxon>
        <taxon>Betaproteobacteria</taxon>
        <taxon>Candidatus Kinetoplastidibacterium</taxon>
    </lineage>
</organism>
<dbReference type="PIRSF" id="PIRSF006769">
    <property type="entry name" value="RibD"/>
    <property type="match status" value="1"/>
</dbReference>
<dbReference type="Gene3D" id="3.40.140.10">
    <property type="entry name" value="Cytidine Deaminase, domain 2"/>
    <property type="match status" value="1"/>
</dbReference>
<keyword evidence="18" id="KW-1185">Reference proteome</keyword>
<dbReference type="InterPro" id="IPR016192">
    <property type="entry name" value="APOBEC/CMP_deaminase_Zn-bd"/>
</dbReference>
<name>M1LUV6_9PROT</name>
<dbReference type="NCBIfam" id="TIGR00326">
    <property type="entry name" value="eubact_ribD"/>
    <property type="match status" value="1"/>
</dbReference>
<evidence type="ECO:0000256" key="1">
    <source>
        <dbReference type="ARBA" id="ARBA00002151"/>
    </source>
</evidence>
<feature type="binding site" evidence="14">
    <location>
        <position position="302"/>
    </location>
    <ligand>
        <name>substrate</name>
    </ligand>
</feature>
<dbReference type="InterPro" id="IPR011549">
    <property type="entry name" value="RibD_C"/>
</dbReference>
<comment type="function">
    <text evidence="1 12">Converts 2,5-diamino-6-(ribosylamino)-4(3h)-pyrimidinone 5'-phosphate into 5-amino-6-(ribosylamino)-2,4(1h,3h)-pyrimidinedione 5'-phosphate.</text>
</comment>
<dbReference type="GO" id="GO:0050661">
    <property type="term" value="F:NADP binding"/>
    <property type="evidence" value="ECO:0007669"/>
    <property type="project" value="InterPro"/>
</dbReference>
<dbReference type="eggNOG" id="COG0117">
    <property type="taxonomic scope" value="Bacteria"/>
</dbReference>
<feature type="binding site" evidence="14">
    <location>
        <position position="163"/>
    </location>
    <ligand>
        <name>NADP(+)</name>
        <dbReference type="ChEBI" id="CHEBI:58349"/>
    </ligand>
</feature>
<evidence type="ECO:0000313" key="18">
    <source>
        <dbReference type="Proteomes" id="UP000011686"/>
    </source>
</evidence>
<protein>
    <recommendedName>
        <fullName evidence="12">Riboflavin biosynthesis protein RibD</fullName>
    </recommendedName>
    <domain>
        <recommendedName>
            <fullName evidence="12">Diaminohydroxyphosphoribosylaminopyrimidine deaminase</fullName>
            <shortName evidence="12">DRAP deaminase</shortName>
            <ecNumber evidence="12">3.5.4.26</ecNumber>
        </recommendedName>
        <alternativeName>
            <fullName evidence="12">Riboflavin-specific deaminase</fullName>
        </alternativeName>
    </domain>
    <domain>
        <recommendedName>
            <fullName evidence="12">5-amino-6-(5-phosphoribosylamino)uracil reductase</fullName>
            <ecNumber evidence="12">1.1.1.193</ecNumber>
        </recommendedName>
        <alternativeName>
            <fullName evidence="12">HTP reductase</fullName>
        </alternativeName>
    </domain>
</protein>
<keyword evidence="8 12" id="KW-0862">Zinc</keyword>
<feature type="binding site" evidence="15">
    <location>
        <position position="93"/>
    </location>
    <ligand>
        <name>Zn(2+)</name>
        <dbReference type="ChEBI" id="CHEBI:29105"/>
        <note>catalytic</note>
    </ligand>
</feature>
<dbReference type="NCBIfam" id="TIGR00227">
    <property type="entry name" value="ribD_Cterm"/>
    <property type="match status" value="1"/>
</dbReference>
<feature type="domain" description="CMP/dCMP-type deaminase" evidence="16">
    <location>
        <begin position="7"/>
        <end position="124"/>
    </location>
</feature>
<feature type="binding site" evidence="15">
    <location>
        <position position="56"/>
    </location>
    <ligand>
        <name>Zn(2+)</name>
        <dbReference type="ChEBI" id="CHEBI:29105"/>
        <note>catalytic</note>
    </ligand>
</feature>
<dbReference type="Pfam" id="PF01872">
    <property type="entry name" value="RibD_C"/>
    <property type="match status" value="1"/>
</dbReference>
<dbReference type="InterPro" id="IPR050765">
    <property type="entry name" value="Riboflavin_Biosynth_HTPR"/>
</dbReference>
<dbReference type="Pfam" id="PF00383">
    <property type="entry name" value="dCMP_cyt_deam_1"/>
    <property type="match status" value="1"/>
</dbReference>
<keyword evidence="11" id="KW-0511">Multifunctional enzyme</keyword>
<feature type="binding site" evidence="15">
    <location>
        <position position="84"/>
    </location>
    <ligand>
        <name>Zn(2+)</name>
        <dbReference type="ChEBI" id="CHEBI:29105"/>
        <note>catalytic</note>
    </ligand>
</feature>
<dbReference type="EC" id="3.5.4.26" evidence="12"/>
<dbReference type="PROSITE" id="PS00903">
    <property type="entry name" value="CYT_DCMP_DEAMINASES_1"/>
    <property type="match status" value="1"/>
</dbReference>
<comment type="catalytic activity">
    <reaction evidence="12">
        <text>2,5-diamino-6-hydroxy-4-(5-phosphoribosylamino)-pyrimidine + H2O + H(+) = 5-amino-6-(5-phospho-D-ribosylamino)uracil + NH4(+)</text>
        <dbReference type="Rhea" id="RHEA:21868"/>
        <dbReference type="ChEBI" id="CHEBI:15377"/>
        <dbReference type="ChEBI" id="CHEBI:15378"/>
        <dbReference type="ChEBI" id="CHEBI:28938"/>
        <dbReference type="ChEBI" id="CHEBI:58453"/>
        <dbReference type="ChEBI" id="CHEBI:58614"/>
        <dbReference type="EC" id="3.5.4.26"/>
    </reaction>
</comment>
<dbReference type="InterPro" id="IPR002734">
    <property type="entry name" value="RibDG_C"/>
</dbReference>
<dbReference type="CDD" id="cd01284">
    <property type="entry name" value="Riboflavin_deaminase-reductase"/>
    <property type="match status" value="1"/>
</dbReference>
<evidence type="ECO:0000256" key="5">
    <source>
        <dbReference type="ARBA" id="ARBA00007417"/>
    </source>
</evidence>
<evidence type="ECO:0000259" key="16">
    <source>
        <dbReference type="PROSITE" id="PS51747"/>
    </source>
</evidence>
<dbReference type="GO" id="GO:0008835">
    <property type="term" value="F:diaminohydroxyphosphoribosylaminopyrimidine deaminase activity"/>
    <property type="evidence" value="ECO:0007669"/>
    <property type="project" value="UniProtKB-EC"/>
</dbReference>
<comment type="pathway">
    <text evidence="3 12">Cofactor biosynthesis; riboflavin biosynthesis; 5-amino-6-(D-ribitylamino)uracil from GTP: step 3/4.</text>
</comment>
<dbReference type="UniPathway" id="UPA00275">
    <property type="reaction ID" value="UER00401"/>
</dbReference>
<feature type="binding site" evidence="14">
    <location>
        <position position="209"/>
    </location>
    <ligand>
        <name>NADP(+)</name>
        <dbReference type="ChEBI" id="CHEBI:58349"/>
    </ligand>
</feature>
<feature type="binding site" evidence="14">
    <location>
        <position position="213"/>
    </location>
    <ligand>
        <name>substrate</name>
    </ligand>
</feature>
<gene>
    <name evidence="17" type="ORF">CDEE_0029</name>
</gene>
<reference evidence="17 18" key="1">
    <citation type="journal article" date="2013" name="Genome Biol. Evol.">
        <title>Genome evolution and phylogenomic analysis of candidatus kinetoplastibacterium, the betaproteobacterial endosymbionts of strigomonas and angomonas.</title>
        <authorList>
            <person name="Alves J.M."/>
            <person name="Serrano M.G."/>
            <person name="Maia da Silva F."/>
            <person name="Voegtly L.J."/>
            <person name="Matveyev A.V."/>
            <person name="Teixeira M.M."/>
            <person name="Camargo E.P."/>
            <person name="Buck G.A."/>
        </authorList>
    </citation>
    <scope>NUCLEOTIDE SEQUENCE [LARGE SCALE GENOMIC DNA]</scope>
    <source>
        <strain evidence="17 18">TCC036E</strain>
    </source>
</reference>
<evidence type="ECO:0000256" key="10">
    <source>
        <dbReference type="ARBA" id="ARBA00023002"/>
    </source>
</evidence>
<keyword evidence="10 12" id="KW-0560">Oxidoreductase</keyword>
<sequence length="385" mass="42761">MPDLYNLSDEFWMSQALDLARSSICVAWPNPSVGCVIVKNNFCIGKGSTQSFGGSHAEVCALHDAMGKHYVLEGSTIYVTLEPCCHYGKTPPCVNALLKAKPKSVVIAVLDPNPVVNGKSIQILRSVGINVKIGICAEEAIWLNIGFFSRVITSLPWVRTKIATSLDGRSSLYNKKSQWITSESSRKDGHYWRARSGAILTGIGTIINDNPILTVRHFPISRQPIKAIIDDTFLIDSNSNIFDGSRVVIFTTINDKEKNKKIIDQNGEIILVDSIGKNSNKINLSSVMKWFAENCINEVHVEAGPGLNGKLLKNNSIDEMLLYFAPILIGEANTFIKIPSINELKDAVAFSTLESKLIDNDIRIRVYNYDRWNLIKEKCILQDMT</sequence>
<dbReference type="STRING" id="1208918.CDEE_0029"/>
<dbReference type="EC" id="1.1.1.193" evidence="12"/>
<dbReference type="SUPFAM" id="SSF53597">
    <property type="entry name" value="Dihydrofolate reductase-like"/>
    <property type="match status" value="1"/>
</dbReference>
<accession>M1LUV6</accession>
<dbReference type="GO" id="GO:0008270">
    <property type="term" value="F:zinc ion binding"/>
    <property type="evidence" value="ECO:0007669"/>
    <property type="project" value="InterPro"/>
</dbReference>
<comment type="cofactor">
    <cofactor evidence="12 15">
        <name>Zn(2+)</name>
        <dbReference type="ChEBI" id="CHEBI:29105"/>
    </cofactor>
    <text evidence="12 15">Binds 1 zinc ion.</text>
</comment>
<evidence type="ECO:0000256" key="9">
    <source>
        <dbReference type="ARBA" id="ARBA00022857"/>
    </source>
</evidence>
<evidence type="ECO:0000256" key="6">
    <source>
        <dbReference type="ARBA" id="ARBA00022619"/>
    </source>
</evidence>
<keyword evidence="9 12" id="KW-0521">NADP</keyword>
<evidence type="ECO:0000256" key="12">
    <source>
        <dbReference type="PIRNR" id="PIRNR006769"/>
    </source>
</evidence>
<evidence type="ECO:0000256" key="3">
    <source>
        <dbReference type="ARBA" id="ARBA00004910"/>
    </source>
</evidence>
<dbReference type="InterPro" id="IPR002125">
    <property type="entry name" value="CMP_dCMP_dom"/>
</dbReference>
<evidence type="ECO:0000256" key="15">
    <source>
        <dbReference type="PIRSR" id="PIRSR006769-3"/>
    </source>
</evidence>
<evidence type="ECO:0000256" key="8">
    <source>
        <dbReference type="ARBA" id="ARBA00022833"/>
    </source>
</evidence>
<dbReference type="HOGENOM" id="CLU_036590_1_2_4"/>
<dbReference type="PROSITE" id="PS51747">
    <property type="entry name" value="CYT_DCMP_DEAMINASES_2"/>
    <property type="match status" value="1"/>
</dbReference>